<feature type="region of interest" description="Disordered" evidence="1">
    <location>
        <begin position="1"/>
        <end position="25"/>
    </location>
</feature>
<feature type="domain" description="Transposase IS4-like" evidence="2">
    <location>
        <begin position="23"/>
        <end position="96"/>
    </location>
</feature>
<feature type="compositionally biased region" description="Low complexity" evidence="1">
    <location>
        <begin position="107"/>
        <end position="117"/>
    </location>
</feature>
<protein>
    <submittedName>
        <fullName evidence="3">Transposase</fullName>
    </submittedName>
</protein>
<dbReference type="InterPro" id="IPR002559">
    <property type="entry name" value="Transposase_11"/>
</dbReference>
<evidence type="ECO:0000259" key="2">
    <source>
        <dbReference type="Pfam" id="PF01609"/>
    </source>
</evidence>
<evidence type="ECO:0000313" key="4">
    <source>
        <dbReference type="Proteomes" id="UP001470023"/>
    </source>
</evidence>
<reference evidence="3 4" key="1">
    <citation type="submission" date="2024-06" db="EMBL/GenBank/DDBJ databases">
        <title>The Natural Products Discovery Center: Release of the First 8490 Sequenced Strains for Exploring Actinobacteria Biosynthetic Diversity.</title>
        <authorList>
            <person name="Kalkreuter E."/>
            <person name="Kautsar S.A."/>
            <person name="Yang D."/>
            <person name="Bader C.D."/>
            <person name="Teijaro C.N."/>
            <person name="Fluegel L."/>
            <person name="Davis C.M."/>
            <person name="Simpson J.R."/>
            <person name="Lauterbach L."/>
            <person name="Steele A.D."/>
            <person name="Gui C."/>
            <person name="Meng S."/>
            <person name="Li G."/>
            <person name="Viehrig K."/>
            <person name="Ye F."/>
            <person name="Su P."/>
            <person name="Kiefer A.F."/>
            <person name="Nichols A."/>
            <person name="Cepeda A.J."/>
            <person name="Yan W."/>
            <person name="Fan B."/>
            <person name="Jiang Y."/>
            <person name="Adhikari A."/>
            <person name="Zheng C.-J."/>
            <person name="Schuster L."/>
            <person name="Cowan T.M."/>
            <person name="Smanski M.J."/>
            <person name="Chevrette M.G."/>
            <person name="De Carvalho L.P.S."/>
            <person name="Shen B."/>
        </authorList>
    </citation>
    <scope>NUCLEOTIDE SEQUENCE [LARGE SCALE GENOMIC DNA]</scope>
    <source>
        <strain evidence="3 4">NPDC001166</strain>
    </source>
</reference>
<dbReference type="Proteomes" id="UP001470023">
    <property type="component" value="Unassembled WGS sequence"/>
</dbReference>
<dbReference type="EMBL" id="JBEPAZ010000167">
    <property type="protein sequence ID" value="MER6434664.1"/>
    <property type="molecule type" value="Genomic_DNA"/>
</dbReference>
<comment type="caution">
    <text evidence="3">The sequence shown here is derived from an EMBL/GenBank/DDBJ whole genome shotgun (WGS) entry which is preliminary data.</text>
</comment>
<proteinExistence type="predicted"/>
<evidence type="ECO:0000313" key="3">
    <source>
        <dbReference type="EMBL" id="MER6434664.1"/>
    </source>
</evidence>
<sequence>MARLQRSSVVDRWAQPGRPSASSKHRVVTDAQGIRLAVSLTGEKSQRRIQLLPLVGKIPSAADVVGRPDALLADRGYDHEKYRRLLRQRGIRPVIAEGGVEHGSTWASSAGWSSTSSPGCAAPTAPDPLGATRRHPRGIHRPPNLLHHPPPRPTPLPGPLRRLRRDWPLLPSVAAYIRAGVEHGILRCSWVVDTYFFTRRKKRVRQPRFPLPYVATEAEVRVRP</sequence>
<dbReference type="Pfam" id="PF01609">
    <property type="entry name" value="DDE_Tnp_1"/>
    <property type="match status" value="1"/>
</dbReference>
<evidence type="ECO:0000256" key="1">
    <source>
        <dbReference type="SAM" id="MobiDB-lite"/>
    </source>
</evidence>
<feature type="region of interest" description="Disordered" evidence="1">
    <location>
        <begin position="107"/>
        <end position="159"/>
    </location>
</feature>
<gene>
    <name evidence="3" type="ORF">ABT272_45245</name>
</gene>
<name>A0ABV1ULQ3_9ACTN</name>
<accession>A0ABV1ULQ3</accession>
<organism evidence="3 4">
    <name type="scientific">Streptomyces sp. 900105245</name>
    <dbReference type="NCBI Taxonomy" id="3154379"/>
    <lineage>
        <taxon>Bacteria</taxon>
        <taxon>Bacillati</taxon>
        <taxon>Actinomycetota</taxon>
        <taxon>Actinomycetes</taxon>
        <taxon>Kitasatosporales</taxon>
        <taxon>Streptomycetaceae</taxon>
        <taxon>Streptomyces</taxon>
    </lineage>
</organism>
<keyword evidence="4" id="KW-1185">Reference proteome</keyword>
<dbReference type="RefSeq" id="WP_352066462.1">
    <property type="nucleotide sequence ID" value="NZ_JBEPAZ010000167.1"/>
</dbReference>